<gene>
    <name evidence="12" type="ORF">ENK37_05935</name>
</gene>
<feature type="domain" description="Ketopantoate reductase C-terminal" evidence="11">
    <location>
        <begin position="163"/>
        <end position="284"/>
    </location>
</feature>
<evidence type="ECO:0000256" key="8">
    <source>
        <dbReference type="ARBA" id="ARBA00048793"/>
    </source>
</evidence>
<dbReference type="InterPro" id="IPR013332">
    <property type="entry name" value="KPR_N"/>
</dbReference>
<comment type="function">
    <text evidence="9">Catalyzes the NADPH-dependent reduction of ketopantoate into pantoic acid.</text>
</comment>
<dbReference type="InterPro" id="IPR003710">
    <property type="entry name" value="ApbA"/>
</dbReference>
<dbReference type="PANTHER" id="PTHR43765:SF2">
    <property type="entry name" value="2-DEHYDROPANTOATE 2-REDUCTASE"/>
    <property type="match status" value="1"/>
</dbReference>
<evidence type="ECO:0000256" key="7">
    <source>
        <dbReference type="ARBA" id="ARBA00032024"/>
    </source>
</evidence>
<organism evidence="12">
    <name type="scientific">Oceanithermus profundus</name>
    <dbReference type="NCBI Taxonomy" id="187137"/>
    <lineage>
        <taxon>Bacteria</taxon>
        <taxon>Thermotogati</taxon>
        <taxon>Deinococcota</taxon>
        <taxon>Deinococci</taxon>
        <taxon>Thermales</taxon>
        <taxon>Thermaceae</taxon>
        <taxon>Oceanithermus</taxon>
    </lineage>
</organism>
<sequence>MVGPGALGRVFAARLAAVVPTALVARSRERAAELGGGFELVHPSGRSERVRVPVFGPEEAPPARWAVVLVKGPDTEAAARVAGGLAREGVLSLQNGWVRERLRGAVGAELPADQGATTAAAKREGGRTVWVVAGETWLPENFRPLAELLNRAGLPAEATPAVAARRLEKLAVNLVVNPLTAVLNVPNGALLEPELWTTVRDLTLEMHPVLRGRGLELEAEDLLQRVRRVLVATAANTSSMRADVRAGRPTEIEEITGVLLAWGRAEGRALPRHEALYRMVRTLEQVHRGEPLEE</sequence>
<dbReference type="InterPro" id="IPR013328">
    <property type="entry name" value="6PGD_dom2"/>
</dbReference>
<keyword evidence="5 9" id="KW-0521">NADP</keyword>
<protein>
    <recommendedName>
        <fullName evidence="4 9">2-dehydropantoate 2-reductase</fullName>
        <ecNumber evidence="3 9">1.1.1.169</ecNumber>
    </recommendedName>
    <alternativeName>
        <fullName evidence="7 9">Ketopantoate reductase</fullName>
    </alternativeName>
</protein>
<dbReference type="Gene3D" id="1.10.1040.10">
    <property type="entry name" value="N-(1-d-carboxylethyl)-l-norvaline Dehydrogenase, domain 2"/>
    <property type="match status" value="1"/>
</dbReference>
<evidence type="ECO:0000256" key="6">
    <source>
        <dbReference type="ARBA" id="ARBA00023002"/>
    </source>
</evidence>
<dbReference type="PANTHER" id="PTHR43765">
    <property type="entry name" value="2-DEHYDROPANTOATE 2-REDUCTASE-RELATED"/>
    <property type="match status" value="1"/>
</dbReference>
<evidence type="ECO:0000256" key="2">
    <source>
        <dbReference type="ARBA" id="ARBA00007870"/>
    </source>
</evidence>
<dbReference type="Pfam" id="PF08546">
    <property type="entry name" value="ApbA_C"/>
    <property type="match status" value="1"/>
</dbReference>
<reference evidence="12" key="1">
    <citation type="journal article" date="2020" name="mSystems">
        <title>Genome- and Community-Level Interaction Insights into Carbon Utilization and Element Cycling Functions of Hydrothermarchaeota in Hydrothermal Sediment.</title>
        <authorList>
            <person name="Zhou Z."/>
            <person name="Liu Y."/>
            <person name="Xu W."/>
            <person name="Pan J."/>
            <person name="Luo Z.H."/>
            <person name="Li M."/>
        </authorList>
    </citation>
    <scope>NUCLEOTIDE SEQUENCE [LARGE SCALE GENOMIC DNA]</scope>
    <source>
        <strain evidence="12">HyVt-570</strain>
    </source>
</reference>
<dbReference type="UniPathway" id="UPA00028">
    <property type="reaction ID" value="UER00004"/>
</dbReference>
<dbReference type="GO" id="GO:0005737">
    <property type="term" value="C:cytoplasm"/>
    <property type="evidence" value="ECO:0007669"/>
    <property type="project" value="TreeGrafter"/>
</dbReference>
<evidence type="ECO:0000313" key="12">
    <source>
        <dbReference type="EMBL" id="HGY09575.1"/>
    </source>
</evidence>
<dbReference type="GO" id="GO:0050661">
    <property type="term" value="F:NADP binding"/>
    <property type="evidence" value="ECO:0007669"/>
    <property type="project" value="TreeGrafter"/>
</dbReference>
<proteinExistence type="inferred from homology"/>
<evidence type="ECO:0000256" key="3">
    <source>
        <dbReference type="ARBA" id="ARBA00013014"/>
    </source>
</evidence>
<evidence type="ECO:0000256" key="1">
    <source>
        <dbReference type="ARBA" id="ARBA00004994"/>
    </source>
</evidence>
<feature type="domain" description="Ketopantoate reductase N-terminal" evidence="10">
    <location>
        <begin position="2"/>
        <end position="140"/>
    </location>
</feature>
<comment type="pathway">
    <text evidence="1 9">Cofactor biosynthesis; (R)-pantothenate biosynthesis; (R)-pantoate from 3-methyl-2-oxobutanoate: step 2/2.</text>
</comment>
<evidence type="ECO:0000259" key="11">
    <source>
        <dbReference type="Pfam" id="PF08546"/>
    </source>
</evidence>
<dbReference type="GO" id="GO:0008677">
    <property type="term" value="F:2-dehydropantoate 2-reductase activity"/>
    <property type="evidence" value="ECO:0007669"/>
    <property type="project" value="UniProtKB-EC"/>
</dbReference>
<dbReference type="EC" id="1.1.1.169" evidence="3 9"/>
<dbReference type="Gene3D" id="3.40.50.720">
    <property type="entry name" value="NAD(P)-binding Rossmann-like Domain"/>
    <property type="match status" value="1"/>
</dbReference>
<comment type="similarity">
    <text evidence="2 9">Belongs to the ketopantoate reductase family.</text>
</comment>
<evidence type="ECO:0000256" key="9">
    <source>
        <dbReference type="RuleBase" id="RU362068"/>
    </source>
</evidence>
<dbReference type="Pfam" id="PF02558">
    <property type="entry name" value="ApbA"/>
    <property type="match status" value="1"/>
</dbReference>
<dbReference type="GO" id="GO:0015940">
    <property type="term" value="P:pantothenate biosynthetic process"/>
    <property type="evidence" value="ECO:0007669"/>
    <property type="project" value="UniProtKB-UniPathway"/>
</dbReference>
<dbReference type="NCBIfam" id="TIGR00745">
    <property type="entry name" value="apbA_panE"/>
    <property type="match status" value="1"/>
</dbReference>
<dbReference type="InterPro" id="IPR050838">
    <property type="entry name" value="Ketopantoate_reductase"/>
</dbReference>
<dbReference type="SUPFAM" id="SSF48179">
    <property type="entry name" value="6-phosphogluconate dehydrogenase C-terminal domain-like"/>
    <property type="match status" value="1"/>
</dbReference>
<dbReference type="InterPro" id="IPR013752">
    <property type="entry name" value="KPA_reductase"/>
</dbReference>
<dbReference type="AlphaFoldDB" id="A0A7C4Z5W2"/>
<comment type="catalytic activity">
    <reaction evidence="8 9">
        <text>(R)-pantoate + NADP(+) = 2-dehydropantoate + NADPH + H(+)</text>
        <dbReference type="Rhea" id="RHEA:16233"/>
        <dbReference type="ChEBI" id="CHEBI:11561"/>
        <dbReference type="ChEBI" id="CHEBI:15378"/>
        <dbReference type="ChEBI" id="CHEBI:15980"/>
        <dbReference type="ChEBI" id="CHEBI:57783"/>
        <dbReference type="ChEBI" id="CHEBI:58349"/>
        <dbReference type="EC" id="1.1.1.169"/>
    </reaction>
</comment>
<keyword evidence="6 9" id="KW-0560">Oxidoreductase</keyword>
<dbReference type="InterPro" id="IPR008927">
    <property type="entry name" value="6-PGluconate_DH-like_C_sf"/>
</dbReference>
<name>A0A7C4Z5W2_9DEIN</name>
<evidence type="ECO:0000256" key="4">
    <source>
        <dbReference type="ARBA" id="ARBA00019465"/>
    </source>
</evidence>
<accession>A0A7C4Z5W2</accession>
<dbReference type="EMBL" id="DRPZ01000161">
    <property type="protein sequence ID" value="HGY09575.1"/>
    <property type="molecule type" value="Genomic_DNA"/>
</dbReference>
<evidence type="ECO:0000256" key="5">
    <source>
        <dbReference type="ARBA" id="ARBA00022857"/>
    </source>
</evidence>
<dbReference type="Proteomes" id="UP000885759">
    <property type="component" value="Unassembled WGS sequence"/>
</dbReference>
<comment type="caution">
    <text evidence="12">The sequence shown here is derived from an EMBL/GenBank/DDBJ whole genome shotgun (WGS) entry which is preliminary data.</text>
</comment>
<evidence type="ECO:0000259" key="10">
    <source>
        <dbReference type="Pfam" id="PF02558"/>
    </source>
</evidence>
<keyword evidence="9" id="KW-0566">Pantothenate biosynthesis</keyword>